<organism evidence="1 2">
    <name type="scientific">Moniliophthora roreri</name>
    <name type="common">Frosty pod rot fungus</name>
    <name type="synonym">Monilia roreri</name>
    <dbReference type="NCBI Taxonomy" id="221103"/>
    <lineage>
        <taxon>Eukaryota</taxon>
        <taxon>Fungi</taxon>
        <taxon>Dikarya</taxon>
        <taxon>Basidiomycota</taxon>
        <taxon>Agaricomycotina</taxon>
        <taxon>Agaricomycetes</taxon>
        <taxon>Agaricomycetidae</taxon>
        <taxon>Agaricales</taxon>
        <taxon>Marasmiineae</taxon>
        <taxon>Marasmiaceae</taxon>
        <taxon>Moniliophthora</taxon>
    </lineage>
</organism>
<gene>
    <name evidence="1" type="ORF">WG66_18368</name>
</gene>
<protein>
    <submittedName>
        <fullName evidence="1">Uncharacterized protein</fullName>
    </submittedName>
</protein>
<name>A0A0W0EY83_MONRR</name>
<comment type="caution">
    <text evidence="1">The sequence shown here is derived from an EMBL/GenBank/DDBJ whole genome shotgun (WGS) entry which is preliminary data.</text>
</comment>
<dbReference type="EMBL" id="LATX01002454">
    <property type="protein sequence ID" value="KTB29056.1"/>
    <property type="molecule type" value="Genomic_DNA"/>
</dbReference>
<evidence type="ECO:0000313" key="2">
    <source>
        <dbReference type="Proteomes" id="UP000054988"/>
    </source>
</evidence>
<reference evidence="1 2" key="1">
    <citation type="submission" date="2015-12" db="EMBL/GenBank/DDBJ databases">
        <title>Draft genome sequence of Moniliophthora roreri, the causal agent of frosty pod rot of cacao.</title>
        <authorList>
            <person name="Aime M.C."/>
            <person name="Diaz-Valderrama J.R."/>
            <person name="Kijpornyongpan T."/>
            <person name="Phillips-Mora W."/>
        </authorList>
    </citation>
    <scope>NUCLEOTIDE SEQUENCE [LARGE SCALE GENOMIC DNA]</scope>
    <source>
        <strain evidence="1 2">MCA 2952</strain>
    </source>
</reference>
<dbReference type="AlphaFoldDB" id="A0A0W0EY83"/>
<accession>A0A0W0EY83</accession>
<dbReference type="Proteomes" id="UP000054988">
    <property type="component" value="Unassembled WGS sequence"/>
</dbReference>
<evidence type="ECO:0000313" key="1">
    <source>
        <dbReference type="EMBL" id="KTB29056.1"/>
    </source>
</evidence>
<sequence>MALATVDDNGWDQSQKGGKIFEQPNLPLGWSLNSLLSFLTTITIDDGLTFTSFIHPTQSFHEFYNPLMHNNVCPHCNRTYNGPSALTNHVQRCVAGHQSMQGLFNMAKHCKVVHNQPIAGPSTHPAVPPILGGSLELYL</sequence>
<proteinExistence type="predicted"/>